<comment type="function">
    <text evidence="1">Involved in DNA recombination.</text>
</comment>
<sequence>MTEIILILVIALVFSGIGILFLFKKTKVDERQSGAIKDLERRLTDLMINQLKEIRGSVDGTSKAMHEQIYSFTKEATQIKEELKQVQDKIKDVSSFQEIFKAPKLRGQWGEASLEHILSQHFPPELYKIQYLFSSGEQVDAALKLPNGNVLPIDAKFPSENFSKMIESAGSEREFFQKKFVEDVKLKINDIASKYILPAEGTVDFALMYIPAEAIYYEIVNNIGREVDLASYAWSKKIILTSPNTVYLALRTIEHWFKDTQISRQTQEILKKMGKINQDSLKLMDDFRKLGSHLKNAVSAYDTSEKR</sequence>
<gene>
    <name evidence="6" type="ORF">COU98_02005</name>
</gene>
<keyword evidence="5" id="KW-0812">Transmembrane</keyword>
<protein>
    <recommendedName>
        <fullName evidence="8">DNA recombination protein RmuC</fullName>
    </recommendedName>
</protein>
<evidence type="ECO:0000256" key="3">
    <source>
        <dbReference type="ARBA" id="ARBA00023054"/>
    </source>
</evidence>
<comment type="caution">
    <text evidence="6">The sequence shown here is derived from an EMBL/GenBank/DDBJ whole genome shotgun (WGS) entry which is preliminary data.</text>
</comment>
<keyword evidence="5" id="KW-1133">Transmembrane helix</keyword>
<evidence type="ECO:0000256" key="4">
    <source>
        <dbReference type="ARBA" id="ARBA00023172"/>
    </source>
</evidence>
<comment type="similarity">
    <text evidence="2">Belongs to the RmuC family.</text>
</comment>
<accession>A0A2H9T142</accession>
<keyword evidence="3" id="KW-0175">Coiled coil</keyword>
<dbReference type="AlphaFoldDB" id="A0A2H9T142"/>
<dbReference type="InterPro" id="IPR003798">
    <property type="entry name" value="DNA_recombination_RmuC"/>
</dbReference>
<evidence type="ECO:0000313" key="7">
    <source>
        <dbReference type="Proteomes" id="UP000236946"/>
    </source>
</evidence>
<evidence type="ECO:0000256" key="5">
    <source>
        <dbReference type="SAM" id="Phobius"/>
    </source>
</evidence>
<dbReference type="Pfam" id="PF02646">
    <property type="entry name" value="RmuC"/>
    <property type="match status" value="1"/>
</dbReference>
<dbReference type="PANTHER" id="PTHR30563:SF0">
    <property type="entry name" value="DNA RECOMBINATION PROTEIN RMUC"/>
    <property type="match status" value="1"/>
</dbReference>
<dbReference type="EMBL" id="PFEN01000037">
    <property type="protein sequence ID" value="PJE69453.1"/>
    <property type="molecule type" value="Genomic_DNA"/>
</dbReference>
<dbReference type="GO" id="GO:0006310">
    <property type="term" value="P:DNA recombination"/>
    <property type="evidence" value="ECO:0007669"/>
    <property type="project" value="UniProtKB-KW"/>
</dbReference>
<feature type="non-terminal residue" evidence="6">
    <location>
        <position position="307"/>
    </location>
</feature>
<reference evidence="7" key="1">
    <citation type="submission" date="2017-09" db="EMBL/GenBank/DDBJ databases">
        <title>Depth-based differentiation of microbial function through sediment-hosted aquifers and enrichment of novel symbionts in the deep terrestrial subsurface.</title>
        <authorList>
            <person name="Probst A.J."/>
            <person name="Ladd B."/>
            <person name="Jarett J.K."/>
            <person name="Geller-Mcgrath D.E."/>
            <person name="Sieber C.M.K."/>
            <person name="Emerson J.B."/>
            <person name="Anantharaman K."/>
            <person name="Thomas B.C."/>
            <person name="Malmstrom R."/>
            <person name="Stieglmeier M."/>
            <person name="Klingl A."/>
            <person name="Woyke T."/>
            <person name="Ryan C.M."/>
            <person name="Banfield J.F."/>
        </authorList>
    </citation>
    <scope>NUCLEOTIDE SEQUENCE [LARGE SCALE GENOMIC DNA]</scope>
</reference>
<keyword evidence="5" id="KW-0472">Membrane</keyword>
<evidence type="ECO:0008006" key="8">
    <source>
        <dbReference type="Google" id="ProtNLM"/>
    </source>
</evidence>
<evidence type="ECO:0000256" key="1">
    <source>
        <dbReference type="ARBA" id="ARBA00003416"/>
    </source>
</evidence>
<dbReference type="PANTHER" id="PTHR30563">
    <property type="entry name" value="DNA RECOMBINATION PROTEIN RMUC"/>
    <property type="match status" value="1"/>
</dbReference>
<organism evidence="6 7">
    <name type="scientific">Candidatus Staskawiczbacteria bacterium CG10_big_fil_rev_8_21_14_0_10_38_10</name>
    <dbReference type="NCBI Taxonomy" id="1974891"/>
    <lineage>
        <taxon>Bacteria</taxon>
        <taxon>Candidatus Staskawicziibacteriota</taxon>
    </lineage>
</organism>
<evidence type="ECO:0000256" key="2">
    <source>
        <dbReference type="ARBA" id="ARBA00009840"/>
    </source>
</evidence>
<dbReference type="Proteomes" id="UP000236946">
    <property type="component" value="Unassembled WGS sequence"/>
</dbReference>
<name>A0A2H9T142_9BACT</name>
<feature type="transmembrane region" description="Helical" evidence="5">
    <location>
        <begin position="6"/>
        <end position="23"/>
    </location>
</feature>
<keyword evidence="4" id="KW-0233">DNA recombination</keyword>
<proteinExistence type="inferred from homology"/>
<evidence type="ECO:0000313" key="6">
    <source>
        <dbReference type="EMBL" id="PJE69453.1"/>
    </source>
</evidence>